<dbReference type="GO" id="GO:0006261">
    <property type="term" value="P:DNA-templated DNA replication"/>
    <property type="evidence" value="ECO:0007669"/>
    <property type="project" value="UniProtKB-UniRule"/>
</dbReference>
<reference evidence="19" key="2">
    <citation type="submission" date="2020-09" db="EMBL/GenBank/DDBJ databases">
        <authorList>
            <person name="Sun Q."/>
            <person name="Kim S."/>
        </authorList>
    </citation>
    <scope>NUCLEOTIDE SEQUENCE</scope>
    <source>
        <strain evidence="19">KCTC 23310</strain>
    </source>
</reference>
<comment type="catalytic activity">
    <reaction evidence="16 17">
        <text>DNA(n) + a 2'-deoxyribonucleoside 5'-triphosphate = DNA(n+1) + diphosphate</text>
        <dbReference type="Rhea" id="RHEA:22508"/>
        <dbReference type="Rhea" id="RHEA-COMP:17339"/>
        <dbReference type="Rhea" id="RHEA-COMP:17340"/>
        <dbReference type="ChEBI" id="CHEBI:33019"/>
        <dbReference type="ChEBI" id="CHEBI:61560"/>
        <dbReference type="ChEBI" id="CHEBI:173112"/>
        <dbReference type="EC" id="2.7.7.7"/>
    </reaction>
</comment>
<dbReference type="InterPro" id="IPR001126">
    <property type="entry name" value="UmuC"/>
</dbReference>
<dbReference type="SUPFAM" id="SSF100879">
    <property type="entry name" value="Lesion bypass DNA polymerase (Y-family), little finger domain"/>
    <property type="match status" value="1"/>
</dbReference>
<organism evidence="19 20">
    <name type="scientific">Neogemmobacter tilapiae</name>
    <dbReference type="NCBI Taxonomy" id="875041"/>
    <lineage>
        <taxon>Bacteria</taxon>
        <taxon>Pseudomonadati</taxon>
        <taxon>Pseudomonadota</taxon>
        <taxon>Alphaproteobacteria</taxon>
        <taxon>Rhodobacterales</taxon>
        <taxon>Paracoccaceae</taxon>
        <taxon>Neogemmobacter</taxon>
    </lineage>
</organism>
<dbReference type="FunFam" id="3.40.1170.60:FF:000001">
    <property type="entry name" value="DNA polymerase IV"/>
    <property type="match status" value="1"/>
</dbReference>
<dbReference type="RefSeq" id="WP_189410564.1">
    <property type="nucleotide sequence ID" value="NZ_BMYJ01000003.1"/>
</dbReference>
<evidence type="ECO:0000256" key="8">
    <source>
        <dbReference type="ARBA" id="ARBA00022705"/>
    </source>
</evidence>
<dbReference type="GO" id="GO:0006281">
    <property type="term" value="P:DNA repair"/>
    <property type="evidence" value="ECO:0007669"/>
    <property type="project" value="UniProtKB-UniRule"/>
</dbReference>
<keyword evidence="13 17" id="KW-0238">DNA-binding</keyword>
<keyword evidence="5 17" id="KW-0963">Cytoplasm</keyword>
<dbReference type="GO" id="GO:0009432">
    <property type="term" value="P:SOS response"/>
    <property type="evidence" value="ECO:0007669"/>
    <property type="project" value="TreeGrafter"/>
</dbReference>
<dbReference type="InterPro" id="IPR036775">
    <property type="entry name" value="DNA_pol_Y-fam_lit_finger_sf"/>
</dbReference>
<dbReference type="GO" id="GO:0003684">
    <property type="term" value="F:damaged DNA binding"/>
    <property type="evidence" value="ECO:0007669"/>
    <property type="project" value="InterPro"/>
</dbReference>
<evidence type="ECO:0000259" key="18">
    <source>
        <dbReference type="PROSITE" id="PS50173"/>
    </source>
</evidence>
<evidence type="ECO:0000256" key="14">
    <source>
        <dbReference type="ARBA" id="ARBA00023204"/>
    </source>
</evidence>
<dbReference type="SUPFAM" id="SSF56672">
    <property type="entry name" value="DNA/RNA polymerases"/>
    <property type="match status" value="1"/>
</dbReference>
<dbReference type="Gene3D" id="3.30.1490.100">
    <property type="entry name" value="DNA polymerase, Y-family, little finger domain"/>
    <property type="match status" value="1"/>
</dbReference>
<keyword evidence="20" id="KW-1185">Reference proteome</keyword>
<keyword evidence="7 17" id="KW-0548">Nucleotidyltransferase</keyword>
<comment type="caution">
    <text evidence="19">The sequence shown here is derived from an EMBL/GenBank/DDBJ whole genome shotgun (WGS) entry which is preliminary data.</text>
</comment>
<dbReference type="PANTHER" id="PTHR11076:SF33">
    <property type="entry name" value="DNA POLYMERASE KAPPA"/>
    <property type="match status" value="1"/>
</dbReference>
<dbReference type="Gene3D" id="3.40.1170.60">
    <property type="match status" value="1"/>
</dbReference>
<dbReference type="InterPro" id="IPR050116">
    <property type="entry name" value="DNA_polymerase-Y"/>
</dbReference>
<dbReference type="InterPro" id="IPR043502">
    <property type="entry name" value="DNA/RNA_pol_sf"/>
</dbReference>
<evidence type="ECO:0000256" key="1">
    <source>
        <dbReference type="ARBA" id="ARBA00004496"/>
    </source>
</evidence>
<dbReference type="GO" id="GO:0042276">
    <property type="term" value="P:error-prone translesion synthesis"/>
    <property type="evidence" value="ECO:0007669"/>
    <property type="project" value="TreeGrafter"/>
</dbReference>
<dbReference type="Gene3D" id="3.30.70.270">
    <property type="match status" value="1"/>
</dbReference>
<evidence type="ECO:0000256" key="17">
    <source>
        <dbReference type="HAMAP-Rule" id="MF_01113"/>
    </source>
</evidence>
<evidence type="ECO:0000256" key="15">
    <source>
        <dbReference type="ARBA" id="ARBA00025589"/>
    </source>
</evidence>
<evidence type="ECO:0000256" key="11">
    <source>
        <dbReference type="ARBA" id="ARBA00022842"/>
    </source>
</evidence>
<evidence type="ECO:0000313" key="19">
    <source>
        <dbReference type="EMBL" id="GHC50038.1"/>
    </source>
</evidence>
<dbReference type="AlphaFoldDB" id="A0A918TIV3"/>
<dbReference type="NCBIfam" id="NF002751">
    <property type="entry name" value="PRK02794.1"/>
    <property type="match status" value="1"/>
</dbReference>
<keyword evidence="10 17" id="KW-0227">DNA damage</keyword>
<dbReference type="Gene3D" id="1.10.150.20">
    <property type="entry name" value="5' to 3' exonuclease, C-terminal subdomain"/>
    <property type="match status" value="1"/>
</dbReference>
<keyword evidence="6 17" id="KW-0808">Transferase</keyword>
<feature type="binding site" evidence="17">
    <location>
        <position position="41"/>
    </location>
    <ligand>
        <name>Mg(2+)</name>
        <dbReference type="ChEBI" id="CHEBI:18420"/>
    </ligand>
</feature>
<evidence type="ECO:0000256" key="2">
    <source>
        <dbReference type="ARBA" id="ARBA00010945"/>
    </source>
</evidence>
<feature type="domain" description="UmuC" evidence="18">
    <location>
        <begin position="37"/>
        <end position="217"/>
    </location>
</feature>
<keyword evidence="14 17" id="KW-0234">DNA repair</keyword>
<dbReference type="GO" id="GO:0000287">
    <property type="term" value="F:magnesium ion binding"/>
    <property type="evidence" value="ECO:0007669"/>
    <property type="project" value="UniProtKB-UniRule"/>
</dbReference>
<evidence type="ECO:0000256" key="5">
    <source>
        <dbReference type="ARBA" id="ARBA00022490"/>
    </source>
</evidence>
<feature type="binding site" evidence="17">
    <location>
        <position position="134"/>
    </location>
    <ligand>
        <name>Mg(2+)</name>
        <dbReference type="ChEBI" id="CHEBI:18420"/>
    </ligand>
</feature>
<dbReference type="EMBL" id="BMYJ01000003">
    <property type="protein sequence ID" value="GHC50038.1"/>
    <property type="molecule type" value="Genomic_DNA"/>
</dbReference>
<dbReference type="GO" id="GO:0003887">
    <property type="term" value="F:DNA-directed DNA polymerase activity"/>
    <property type="evidence" value="ECO:0007669"/>
    <property type="project" value="UniProtKB-UniRule"/>
</dbReference>
<protein>
    <recommendedName>
        <fullName evidence="17">DNA polymerase IV</fullName>
        <shortName evidence="17">Pol IV</shortName>
        <ecNumber evidence="17">2.7.7.7</ecNumber>
    </recommendedName>
</protein>
<evidence type="ECO:0000256" key="7">
    <source>
        <dbReference type="ARBA" id="ARBA00022695"/>
    </source>
</evidence>
<reference evidence="19" key="1">
    <citation type="journal article" date="2014" name="Int. J. Syst. Evol. Microbiol.">
        <title>Complete genome sequence of Corynebacterium casei LMG S-19264T (=DSM 44701T), isolated from a smear-ripened cheese.</title>
        <authorList>
            <consortium name="US DOE Joint Genome Institute (JGI-PGF)"/>
            <person name="Walter F."/>
            <person name="Albersmeier A."/>
            <person name="Kalinowski J."/>
            <person name="Ruckert C."/>
        </authorList>
    </citation>
    <scope>NUCLEOTIDE SEQUENCE</scope>
    <source>
        <strain evidence="19">KCTC 23310</strain>
    </source>
</reference>
<dbReference type="Pfam" id="PF00817">
    <property type="entry name" value="IMS"/>
    <property type="match status" value="1"/>
</dbReference>
<dbReference type="PROSITE" id="PS50173">
    <property type="entry name" value="UMUC"/>
    <property type="match status" value="1"/>
</dbReference>
<feature type="site" description="Substrate discrimination" evidence="17">
    <location>
        <position position="46"/>
    </location>
</feature>
<dbReference type="GO" id="GO:0005829">
    <property type="term" value="C:cytosol"/>
    <property type="evidence" value="ECO:0007669"/>
    <property type="project" value="TreeGrafter"/>
</dbReference>
<name>A0A918TIV3_9RHOB</name>
<evidence type="ECO:0000256" key="12">
    <source>
        <dbReference type="ARBA" id="ARBA00022932"/>
    </source>
</evidence>
<keyword evidence="8 17" id="KW-0235">DNA replication</keyword>
<dbReference type="InterPro" id="IPR017961">
    <property type="entry name" value="DNA_pol_Y-fam_little_finger"/>
</dbReference>
<dbReference type="EC" id="2.7.7.7" evidence="17"/>
<evidence type="ECO:0000256" key="4">
    <source>
        <dbReference type="ARBA" id="ARBA00022457"/>
    </source>
</evidence>
<comment type="cofactor">
    <cofactor evidence="17">
        <name>Mg(2+)</name>
        <dbReference type="ChEBI" id="CHEBI:18420"/>
    </cofactor>
    <text evidence="17">Binds 2 magnesium ions per subunit.</text>
</comment>
<evidence type="ECO:0000313" key="20">
    <source>
        <dbReference type="Proteomes" id="UP000638981"/>
    </source>
</evidence>
<dbReference type="CDD" id="cd03586">
    <property type="entry name" value="PolY_Pol_IV_kappa"/>
    <property type="match status" value="1"/>
</dbReference>
<keyword evidence="11 17" id="KW-0460">Magnesium</keyword>
<sequence length="417" mass="45949">MPALCRDCLTTFDAGTRCPACRSPRVLSHPELFDLSIAHMDCDAFYASVEKRDNPDLRDKAVIVGGGQRGVVSTCCYIARISGVRSAMPMFQAMKLCPDAVVVKPRMRVYVEVSRAIRAMMEDMTPHIQPLSLDEAFMDLSGTTRLHGAPPAVMLARLIKRMEEELGISGSIGLSHNKFLAKIASDLDKPRGFSVIGQAETHGFLAKQKVRIIWGVGTATQTALEQGGIRTIADLLRWDRRDLGARFGSMGDRLWHLARGIDTRPVQRDEGVKSISKETTFFEDTGDADLLDGHLWRLAEQVSDRAKAKVLAGRTVTLKLKRADFKLISRRHALDQPTQLADRIYREARALFDAAPDKGPFRLIGVGISDLCPGDQADAEGDLLDLNATKRSAAERATDAIRARFGQDAIIKGRALR</sequence>
<dbReference type="HAMAP" id="MF_01113">
    <property type="entry name" value="DNApol_IV"/>
    <property type="match status" value="1"/>
</dbReference>
<dbReference type="FunFam" id="3.30.1490.100:FF:000004">
    <property type="entry name" value="DNA polymerase IV"/>
    <property type="match status" value="1"/>
</dbReference>
<keyword evidence="12 17" id="KW-0239">DNA-directed DNA polymerase</keyword>
<proteinExistence type="inferred from homology"/>
<keyword evidence="4 17" id="KW-0515">Mutator protein</keyword>
<comment type="subcellular location">
    <subcellularLocation>
        <location evidence="1 17">Cytoplasm</location>
    </subcellularLocation>
</comment>
<dbReference type="InterPro" id="IPR043128">
    <property type="entry name" value="Rev_trsase/Diguanyl_cyclase"/>
</dbReference>
<comment type="function">
    <text evidence="15 17">Poorly processive, error-prone DNA polymerase involved in untargeted mutagenesis. Copies undamaged DNA at stalled replication forks, which arise in vivo from mismatched or misaligned primer ends. These misaligned primers can be extended by PolIV. Exhibits no 3'-5' exonuclease (proofreading) activity. May be involved in translesional synthesis, in conjunction with the beta clamp from PolIII.</text>
</comment>
<comment type="subunit">
    <text evidence="3 17">Monomer.</text>
</comment>
<gene>
    <name evidence="17 19" type="primary">dinB</name>
    <name evidence="19" type="ORF">GCM10007315_10260</name>
</gene>
<dbReference type="NCBIfam" id="NF002677">
    <property type="entry name" value="PRK02406.1"/>
    <property type="match status" value="1"/>
</dbReference>
<accession>A0A918TIV3</accession>
<evidence type="ECO:0000256" key="6">
    <source>
        <dbReference type="ARBA" id="ARBA00022679"/>
    </source>
</evidence>
<feature type="active site" evidence="17">
    <location>
        <position position="135"/>
    </location>
</feature>
<dbReference type="PANTHER" id="PTHR11076">
    <property type="entry name" value="DNA REPAIR POLYMERASE UMUC / TRANSFERASE FAMILY MEMBER"/>
    <property type="match status" value="1"/>
</dbReference>
<evidence type="ECO:0000256" key="3">
    <source>
        <dbReference type="ARBA" id="ARBA00011245"/>
    </source>
</evidence>
<evidence type="ECO:0000256" key="16">
    <source>
        <dbReference type="ARBA" id="ARBA00049244"/>
    </source>
</evidence>
<dbReference type="Proteomes" id="UP000638981">
    <property type="component" value="Unassembled WGS sequence"/>
</dbReference>
<keyword evidence="9 17" id="KW-0479">Metal-binding</keyword>
<evidence type="ECO:0000256" key="9">
    <source>
        <dbReference type="ARBA" id="ARBA00022723"/>
    </source>
</evidence>
<comment type="similarity">
    <text evidence="2 17">Belongs to the DNA polymerase type-Y family.</text>
</comment>
<dbReference type="InterPro" id="IPR022880">
    <property type="entry name" value="DNApol_IV"/>
</dbReference>
<evidence type="ECO:0000256" key="10">
    <source>
        <dbReference type="ARBA" id="ARBA00022763"/>
    </source>
</evidence>
<evidence type="ECO:0000256" key="13">
    <source>
        <dbReference type="ARBA" id="ARBA00023125"/>
    </source>
</evidence>
<dbReference type="Pfam" id="PF11799">
    <property type="entry name" value="IMS_C"/>
    <property type="match status" value="1"/>
</dbReference>